<keyword evidence="1" id="KW-0812">Transmembrane</keyword>
<protein>
    <recommendedName>
        <fullName evidence="4">DUF2812 domain-containing protein</fullName>
    </recommendedName>
</protein>
<dbReference type="AlphaFoldDB" id="A0A1I4YAZ6"/>
<evidence type="ECO:0000313" key="2">
    <source>
        <dbReference type="EMBL" id="SFN35241.1"/>
    </source>
</evidence>
<dbReference type="Pfam" id="PF11193">
    <property type="entry name" value="DUF2812"/>
    <property type="match status" value="1"/>
</dbReference>
<accession>A0A1I4YAZ6</accession>
<name>A0A1I4YAZ6_9CLOT</name>
<evidence type="ECO:0000256" key="1">
    <source>
        <dbReference type="SAM" id="Phobius"/>
    </source>
</evidence>
<keyword evidence="3" id="KW-1185">Reference proteome</keyword>
<keyword evidence="1" id="KW-1133">Transmembrane helix</keyword>
<dbReference type="RefSeq" id="WP_074909861.1">
    <property type="nucleotide sequence ID" value="NZ_FOVK01000001.1"/>
</dbReference>
<sequence>MSSTKRFWLPYASYDMANIKNWLEEKAEDGYILKKMKSNFPVFLEVERGSSIKYHLEPTVKDRSKPPEEIIETRKQRGWQYAGTLPDFFHVFYAEKETSEFNHQPEDITHKLQEKLRSDKKSLLLQLPLSLLIVLSDMINAFRFEEPLLWFYINFTWFHIVILLIFILSNSFKILAYLKLKEFVKPSEERKENGETSSVIKVLGFAGDALIMLFLLIFLYQVLWGDLSKDGAYTVEQQQGYPMQVLQLTEDYYHAQHSEENDGRSPYVWTRSSLLLNKQLYSSYLSYEYYRYNEFSVEYYRGITEDIRESFQKELVEGIQKTEKGSISSQDIDGVRVLYLKTHEMVYSFYAFEEHLIYMRTPMDFWSVEYSASYFEAFQEDLKTLEKEEYGKGGL</sequence>
<feature type="transmembrane region" description="Helical" evidence="1">
    <location>
        <begin position="156"/>
        <end position="178"/>
    </location>
</feature>
<evidence type="ECO:0008006" key="4">
    <source>
        <dbReference type="Google" id="ProtNLM"/>
    </source>
</evidence>
<organism evidence="2 3">
    <name type="scientific">Proteiniclasticum ruminis</name>
    <dbReference type="NCBI Taxonomy" id="398199"/>
    <lineage>
        <taxon>Bacteria</taxon>
        <taxon>Bacillati</taxon>
        <taxon>Bacillota</taxon>
        <taxon>Clostridia</taxon>
        <taxon>Eubacteriales</taxon>
        <taxon>Clostridiaceae</taxon>
        <taxon>Proteiniclasticum</taxon>
    </lineage>
</organism>
<dbReference type="InterPro" id="IPR021359">
    <property type="entry name" value="DUF2812"/>
</dbReference>
<dbReference type="OrthoDB" id="8230517at2"/>
<proteinExistence type="predicted"/>
<dbReference type="STRING" id="398199.SAMN05421804_10168"/>
<evidence type="ECO:0000313" key="3">
    <source>
        <dbReference type="Proteomes" id="UP000181899"/>
    </source>
</evidence>
<keyword evidence="1" id="KW-0472">Membrane</keyword>
<dbReference type="EMBL" id="FOVK01000001">
    <property type="protein sequence ID" value="SFN35241.1"/>
    <property type="molecule type" value="Genomic_DNA"/>
</dbReference>
<gene>
    <name evidence="2" type="ORF">SAMN04488695_101496</name>
</gene>
<reference evidence="2 3" key="1">
    <citation type="submission" date="2016-10" db="EMBL/GenBank/DDBJ databases">
        <authorList>
            <person name="de Groot N.N."/>
        </authorList>
    </citation>
    <scope>NUCLEOTIDE SEQUENCE [LARGE SCALE GENOMIC DNA]</scope>
    <source>
        <strain evidence="2 3">ML2</strain>
    </source>
</reference>
<dbReference type="Proteomes" id="UP000181899">
    <property type="component" value="Unassembled WGS sequence"/>
</dbReference>
<feature type="transmembrane region" description="Helical" evidence="1">
    <location>
        <begin position="199"/>
        <end position="220"/>
    </location>
</feature>